<dbReference type="AlphaFoldDB" id="U5QIV0"/>
<dbReference type="InterPro" id="IPR050832">
    <property type="entry name" value="Bact_Acetyltransf"/>
</dbReference>
<dbReference type="KEGG" id="glj:GKIL_2552"/>
<evidence type="ECO:0000256" key="2">
    <source>
        <dbReference type="ARBA" id="ARBA00023315"/>
    </source>
</evidence>
<dbReference type="PANTHER" id="PTHR43877:SF2">
    <property type="entry name" value="AMINOALKYLPHOSPHONATE N-ACETYLTRANSFERASE-RELATED"/>
    <property type="match status" value="1"/>
</dbReference>
<dbReference type="CDD" id="cd04301">
    <property type="entry name" value="NAT_SF"/>
    <property type="match status" value="1"/>
</dbReference>
<keyword evidence="5" id="KW-1185">Reference proteome</keyword>
<evidence type="ECO:0000256" key="1">
    <source>
        <dbReference type="ARBA" id="ARBA00022679"/>
    </source>
</evidence>
<proteinExistence type="predicted"/>
<keyword evidence="2" id="KW-0012">Acyltransferase</keyword>
<dbReference type="Pfam" id="PF00583">
    <property type="entry name" value="Acetyltransf_1"/>
    <property type="match status" value="1"/>
</dbReference>
<dbReference type="PROSITE" id="PS51186">
    <property type="entry name" value="GNAT"/>
    <property type="match status" value="1"/>
</dbReference>
<dbReference type="STRING" id="1183438.GKIL_2552"/>
<dbReference type="Proteomes" id="UP000017396">
    <property type="component" value="Chromosome"/>
</dbReference>
<evidence type="ECO:0000313" key="5">
    <source>
        <dbReference type="Proteomes" id="UP000017396"/>
    </source>
</evidence>
<dbReference type="RefSeq" id="WP_023173986.1">
    <property type="nucleotide sequence ID" value="NC_022600.1"/>
</dbReference>
<sequence>MNLEVHPLLPDEAEAELDALAAILIDVVAGGSSVSFVAPLSPASARAFWQKLLPPIRQEQILLLGARRDDQLVGTVQLRLDTPPNQPHRAEVAKLLVHRQARRLGLGRRLMETLEVLARKHGRHLLTLDTESGSPAEFLYRSLGYQVSGIIPRYALCADGTRLCDTTIYYKWLE</sequence>
<dbReference type="OrthoDB" id="3389160at2"/>
<dbReference type="GO" id="GO:0016747">
    <property type="term" value="F:acyltransferase activity, transferring groups other than amino-acyl groups"/>
    <property type="evidence" value="ECO:0007669"/>
    <property type="project" value="InterPro"/>
</dbReference>
<dbReference type="HOGENOM" id="CLU_077728_1_1_3"/>
<dbReference type="SUPFAM" id="SSF55729">
    <property type="entry name" value="Acyl-CoA N-acyltransferases (Nat)"/>
    <property type="match status" value="1"/>
</dbReference>
<accession>U5QIV0</accession>
<organism evidence="4 5">
    <name type="scientific">Gloeobacter kilaueensis (strain ATCC BAA-2537 / CCAP 1431/1 / ULC 316 / JS1)</name>
    <dbReference type="NCBI Taxonomy" id="1183438"/>
    <lineage>
        <taxon>Bacteria</taxon>
        <taxon>Bacillati</taxon>
        <taxon>Cyanobacteriota</taxon>
        <taxon>Cyanophyceae</taxon>
        <taxon>Gloeobacterales</taxon>
        <taxon>Gloeobacteraceae</taxon>
        <taxon>Gloeobacter</taxon>
    </lineage>
</organism>
<dbReference type="PANTHER" id="PTHR43877">
    <property type="entry name" value="AMINOALKYLPHOSPHONATE N-ACETYLTRANSFERASE-RELATED-RELATED"/>
    <property type="match status" value="1"/>
</dbReference>
<dbReference type="Gene3D" id="3.40.630.30">
    <property type="match status" value="1"/>
</dbReference>
<protein>
    <submittedName>
        <fullName evidence="4">GCN5-related N-acetyltransferase</fullName>
    </submittedName>
</protein>
<evidence type="ECO:0000313" key="4">
    <source>
        <dbReference type="EMBL" id="AGY58798.1"/>
    </source>
</evidence>
<dbReference type="EMBL" id="CP003587">
    <property type="protein sequence ID" value="AGY58798.1"/>
    <property type="molecule type" value="Genomic_DNA"/>
</dbReference>
<dbReference type="InterPro" id="IPR016181">
    <property type="entry name" value="Acyl_CoA_acyltransferase"/>
</dbReference>
<gene>
    <name evidence="4" type="ORF">GKIL_2552</name>
</gene>
<evidence type="ECO:0000259" key="3">
    <source>
        <dbReference type="PROSITE" id="PS51186"/>
    </source>
</evidence>
<dbReference type="InterPro" id="IPR000182">
    <property type="entry name" value="GNAT_dom"/>
</dbReference>
<dbReference type="eggNOG" id="COG1247">
    <property type="taxonomic scope" value="Bacteria"/>
</dbReference>
<name>U5QIV0_GLOK1</name>
<feature type="domain" description="N-acetyltransferase" evidence="3">
    <location>
        <begin position="7"/>
        <end position="174"/>
    </location>
</feature>
<reference evidence="4 5" key="1">
    <citation type="journal article" date="2013" name="PLoS ONE">
        <title>Cultivation and Complete Genome Sequencing of Gloeobacter kilaueensis sp. nov., from a Lava Cave in Kilauea Caldera, Hawai'i.</title>
        <authorList>
            <person name="Saw J.H."/>
            <person name="Schatz M."/>
            <person name="Brown M.V."/>
            <person name="Kunkel D.D."/>
            <person name="Foster J.S."/>
            <person name="Shick H."/>
            <person name="Christensen S."/>
            <person name="Hou S."/>
            <person name="Wan X."/>
            <person name="Donachie S.P."/>
        </authorList>
    </citation>
    <scope>NUCLEOTIDE SEQUENCE [LARGE SCALE GENOMIC DNA]</scope>
    <source>
        <strain evidence="5">JS</strain>
    </source>
</reference>
<keyword evidence="1 4" id="KW-0808">Transferase</keyword>